<evidence type="ECO:0000313" key="4">
    <source>
        <dbReference type="Proteomes" id="UP000315925"/>
    </source>
</evidence>
<dbReference type="KEGG" id="mkc:kam1_1672"/>
<evidence type="ECO:0000313" key="2">
    <source>
        <dbReference type="EMBL" id="QDQ42887.1"/>
    </source>
</evidence>
<dbReference type="EMBL" id="JQNX01000001">
    <property type="protein sequence ID" value="KIE59166.1"/>
    <property type="molecule type" value="Genomic_DNA"/>
</dbReference>
<sequence>MSIDNIVAYHFISAKRIYFWKFYEKYNANYKENKSLEPTSIILKKPIVLNSFLHSCCLLARKLRTIFKYEL</sequence>
<proteinExistence type="predicted"/>
<dbReference type="Proteomes" id="UP000031594">
    <property type="component" value="Unassembled WGS sequence"/>
</dbReference>
<organism evidence="2 4">
    <name type="scientific">Methylacidiphilum kamchatkense Kam1</name>
    <dbReference type="NCBI Taxonomy" id="1202785"/>
    <lineage>
        <taxon>Bacteria</taxon>
        <taxon>Pseudomonadati</taxon>
        <taxon>Verrucomicrobiota</taxon>
        <taxon>Methylacidiphilae</taxon>
        <taxon>Methylacidiphilales</taxon>
        <taxon>Methylacidiphilaceae</taxon>
        <taxon>Methylacidiphilum (ex Ratnadevi et al. 2023)</taxon>
    </lineage>
</organism>
<name>A0A0C1RW60_9BACT</name>
<gene>
    <name evidence="1" type="ORF">A946_00015</name>
    <name evidence="2" type="ORF">kam1_1672</name>
</gene>
<protein>
    <submittedName>
        <fullName evidence="2">Uncharacterized protein</fullName>
    </submittedName>
</protein>
<evidence type="ECO:0000313" key="1">
    <source>
        <dbReference type="EMBL" id="KIE59166.1"/>
    </source>
</evidence>
<reference evidence="2" key="2">
    <citation type="journal article" date="2019" name="BMC Genomics">
        <title>Complete genome sequence analysis of the thermoacidophilic verrucomicrobial methanotroph 'Candidatus Methylacidiphilum kamchatkense' strain Kam1 and comparison with its closest relatives.</title>
        <authorList>
            <person name="Kruse T."/>
            <person name="Ratnadevi C.M."/>
            <person name="Erikstad H.A."/>
            <person name="Birkeland N.K."/>
        </authorList>
    </citation>
    <scope>NUCLEOTIDE SEQUENCE</scope>
    <source>
        <strain evidence="2">Kam1</strain>
    </source>
</reference>
<dbReference type="EMBL" id="CP037899">
    <property type="protein sequence ID" value="QDQ42887.1"/>
    <property type="molecule type" value="Genomic_DNA"/>
</dbReference>
<accession>A0A0C1RW60</accession>
<reference evidence="1 3" key="1">
    <citation type="submission" date="2014-08" db="EMBL/GenBank/DDBJ databases">
        <title>Methylacidiphilum kamchatkense strain Kam1 draft genome sequence.</title>
        <authorList>
            <person name="Birkeland N.-K."/>
            <person name="Erikstad H.A."/>
        </authorList>
    </citation>
    <scope>NUCLEOTIDE SEQUENCE [LARGE SCALE GENOMIC DNA]</scope>
    <source>
        <strain evidence="1 3">Kam1</strain>
    </source>
</reference>
<dbReference type="AlphaFoldDB" id="A0A0C1RW60"/>
<dbReference type="Proteomes" id="UP000315925">
    <property type="component" value="Chromosome"/>
</dbReference>
<reference evidence="4" key="3">
    <citation type="submission" date="2019-03" db="EMBL/GenBank/DDBJ databases">
        <title>Complete genome of Methylacidiphilum kamchatkense Kam1.</title>
        <authorList>
            <person name="Kruse T."/>
            <person name="Murarilal Ratnadevi C."/>
            <person name="Erikstad H.-A."/>
            <person name="Birkeland N.-K."/>
        </authorList>
    </citation>
    <scope>NUCLEOTIDE SEQUENCE [LARGE SCALE GENOMIC DNA]</scope>
    <source>
        <strain evidence="4">kam1</strain>
    </source>
</reference>
<evidence type="ECO:0000313" key="3">
    <source>
        <dbReference type="Proteomes" id="UP000031594"/>
    </source>
</evidence>
<keyword evidence="3" id="KW-1185">Reference proteome</keyword>